<organism evidence="2 3">
    <name type="scientific">Rhizobium etli (strain ATCC 51251 / DSM 11541 / JCM 21823 / NBRC 15573 / CFN 42)</name>
    <dbReference type="NCBI Taxonomy" id="347834"/>
    <lineage>
        <taxon>Bacteria</taxon>
        <taxon>Pseudomonadati</taxon>
        <taxon>Pseudomonadota</taxon>
        <taxon>Alphaproteobacteria</taxon>
        <taxon>Hyphomicrobiales</taxon>
        <taxon>Rhizobiaceae</taxon>
        <taxon>Rhizobium/Agrobacterium group</taxon>
        <taxon>Rhizobium</taxon>
    </lineage>
</organism>
<evidence type="ECO:0000256" key="1">
    <source>
        <dbReference type="SAM" id="MobiDB-lite"/>
    </source>
</evidence>
<dbReference type="KEGG" id="ret:RHE_CH02033"/>
<dbReference type="EMBL" id="CP000133">
    <property type="protein sequence ID" value="ABC90817.1"/>
    <property type="molecule type" value="Genomic_DNA"/>
</dbReference>
<sequence length="150" mass="16454">MEQNRNIGDGHDTYGTGDRQRPCPRRSFSRRPRAGSAAPRRLAEKGRTQPTAAASAAAGPIAAGVELMQSAKTSKPDELRPDPACSNPAWPDPAWEVEAVLAWHDDDAKAAIRALLDDCRHLRRQLALAESVMSRGMARGWTPRYERDAL</sequence>
<evidence type="ECO:0000313" key="3">
    <source>
        <dbReference type="Proteomes" id="UP000001936"/>
    </source>
</evidence>
<accession>Q2K8L9</accession>
<keyword evidence="3" id="KW-1185">Reference proteome</keyword>
<gene>
    <name evidence="2" type="ordered locus">RHE_CH02033</name>
</gene>
<dbReference type="HOGENOM" id="CLU_1739063_0_0_5"/>
<feature type="region of interest" description="Disordered" evidence="1">
    <location>
        <begin position="70"/>
        <end position="91"/>
    </location>
</feature>
<evidence type="ECO:0000313" key="2">
    <source>
        <dbReference type="EMBL" id="ABC90817.1"/>
    </source>
</evidence>
<dbReference type="Proteomes" id="UP000001936">
    <property type="component" value="Chromosome"/>
</dbReference>
<dbReference type="eggNOG" id="ENOG50313B6">
    <property type="taxonomic scope" value="Bacteria"/>
</dbReference>
<proteinExistence type="predicted"/>
<feature type="region of interest" description="Disordered" evidence="1">
    <location>
        <begin position="1"/>
        <end position="58"/>
    </location>
</feature>
<protein>
    <submittedName>
        <fullName evidence="2">Uncharacterized protein</fullName>
    </submittedName>
</protein>
<dbReference type="AlphaFoldDB" id="Q2K8L9"/>
<feature type="compositionally biased region" description="Basic residues" evidence="1">
    <location>
        <begin position="22"/>
        <end position="33"/>
    </location>
</feature>
<name>Q2K8L9_RHIEC</name>
<reference evidence="2 3" key="1">
    <citation type="journal article" date="2006" name="Proc. Natl. Acad. Sci. U.S.A.">
        <title>The partitioned Rhizobium etli genome: genetic and metabolic redundancy in seven interacting replicons.</title>
        <authorList>
            <person name="Gonzalez V."/>
            <person name="Santamaria R.I."/>
            <person name="Bustos P."/>
            <person name="Hernandez-Gonzalez I."/>
            <person name="Medrano-Soto A."/>
            <person name="Moreno-Hagelsieb G."/>
            <person name="Janga S.C."/>
            <person name="Ramirez M.A."/>
            <person name="Jimenez-Jacinto V."/>
            <person name="Collado-Vides J."/>
            <person name="Davila G."/>
        </authorList>
    </citation>
    <scope>NUCLEOTIDE SEQUENCE [LARGE SCALE GENOMIC DNA]</scope>
    <source>
        <strain evidence="3">ATCC 51251 / DSM 11541 / JCM 21823 / NBRC 15573 / CFN 42</strain>
    </source>
</reference>